<comment type="caution">
    <text evidence="2">The sequence shown here is derived from an EMBL/GenBank/DDBJ whole genome shotgun (WGS) entry which is preliminary data.</text>
</comment>
<dbReference type="AlphaFoldDB" id="A0A6G0TH90"/>
<reference evidence="2 3" key="1">
    <citation type="submission" date="2019-08" db="EMBL/GenBank/DDBJ databases">
        <title>The genome of the soybean aphid Biotype 1, its phylome, world population structure and adaptation to the North American continent.</title>
        <authorList>
            <person name="Giordano R."/>
            <person name="Donthu R.K."/>
            <person name="Hernandez A.G."/>
            <person name="Wright C.L."/>
            <person name="Zimin A.V."/>
        </authorList>
    </citation>
    <scope>NUCLEOTIDE SEQUENCE [LARGE SCALE GENOMIC DNA]</scope>
    <source>
        <tissue evidence="2">Whole aphids</tissue>
    </source>
</reference>
<feature type="non-terminal residue" evidence="2">
    <location>
        <position position="369"/>
    </location>
</feature>
<protein>
    <recommendedName>
        <fullName evidence="4">Transmembrane protein</fullName>
    </recommendedName>
</protein>
<feature type="transmembrane region" description="Helical" evidence="1">
    <location>
        <begin position="61"/>
        <end position="94"/>
    </location>
</feature>
<keyword evidence="1" id="KW-0472">Membrane</keyword>
<name>A0A6G0TH90_APHGL</name>
<feature type="transmembrane region" description="Helical" evidence="1">
    <location>
        <begin position="301"/>
        <end position="319"/>
    </location>
</feature>
<keyword evidence="3" id="KW-1185">Reference proteome</keyword>
<accession>A0A6G0TH90</accession>
<dbReference type="EMBL" id="VYZN01000038">
    <property type="protein sequence ID" value="KAE9532821.1"/>
    <property type="molecule type" value="Genomic_DNA"/>
</dbReference>
<keyword evidence="1" id="KW-0812">Transmembrane</keyword>
<evidence type="ECO:0000256" key="1">
    <source>
        <dbReference type="SAM" id="Phobius"/>
    </source>
</evidence>
<dbReference type="Proteomes" id="UP000475862">
    <property type="component" value="Unassembled WGS sequence"/>
</dbReference>
<keyword evidence="1" id="KW-1133">Transmembrane helix</keyword>
<proteinExistence type="predicted"/>
<evidence type="ECO:0008006" key="4">
    <source>
        <dbReference type="Google" id="ProtNLM"/>
    </source>
</evidence>
<gene>
    <name evidence="2" type="ORF">AGLY_009902</name>
</gene>
<sequence length="369" mass="42137">MEYYMLTLNLDQMTFRKRLYRLPIVYLQYYGGFCLIVALAIESIVKTILSFSLESSIGSSLDYLVVVAAAVVIVVVVVVVVVAAAAAAVVAAAVVESAYNQLLFSKLLVAFSDDNLMITWRGRAIVSSASNSINYHFLVGYYVFLNGLVDKNLYHNPDILQFLHLSGSQHANLNQLNVVQAFLYQGKPYYILDNKKEVYHLRQLRYVFDQVLVSEQPVVSFCLEPGTVMGIMIQLQLNLQQNYLNPQASIYFIQWSSKKLIVHLKDSHLYISKLLSNHENMKSLILLILKYCRYKVPNPKIIMIVLCYIIALSTILNMLPGQLYKGLGILAIKYQQFILSSLLTHHIMLFSTDNIKDCRLWNYCNFKRE</sequence>
<organism evidence="2 3">
    <name type="scientific">Aphis glycines</name>
    <name type="common">Soybean aphid</name>
    <dbReference type="NCBI Taxonomy" id="307491"/>
    <lineage>
        <taxon>Eukaryota</taxon>
        <taxon>Metazoa</taxon>
        <taxon>Ecdysozoa</taxon>
        <taxon>Arthropoda</taxon>
        <taxon>Hexapoda</taxon>
        <taxon>Insecta</taxon>
        <taxon>Pterygota</taxon>
        <taxon>Neoptera</taxon>
        <taxon>Paraneoptera</taxon>
        <taxon>Hemiptera</taxon>
        <taxon>Sternorrhyncha</taxon>
        <taxon>Aphidomorpha</taxon>
        <taxon>Aphidoidea</taxon>
        <taxon>Aphididae</taxon>
        <taxon>Aphidini</taxon>
        <taxon>Aphis</taxon>
        <taxon>Aphis</taxon>
    </lineage>
</organism>
<evidence type="ECO:0000313" key="2">
    <source>
        <dbReference type="EMBL" id="KAE9532821.1"/>
    </source>
</evidence>
<feature type="transmembrane region" description="Helical" evidence="1">
    <location>
        <begin position="20"/>
        <end position="41"/>
    </location>
</feature>
<evidence type="ECO:0000313" key="3">
    <source>
        <dbReference type="Proteomes" id="UP000475862"/>
    </source>
</evidence>